<dbReference type="InterPro" id="IPR027417">
    <property type="entry name" value="P-loop_NTPase"/>
</dbReference>
<comment type="caution">
    <text evidence="3">The sequence shown here is derived from an EMBL/GenBank/DDBJ whole genome shotgun (WGS) entry which is preliminary data.</text>
</comment>
<keyword evidence="1" id="KW-0175">Coiled coil</keyword>
<dbReference type="RefSeq" id="WP_194507231.1">
    <property type="nucleotide sequence ID" value="NZ_JADILU010000002.1"/>
</dbReference>
<evidence type="ECO:0000313" key="4">
    <source>
        <dbReference type="Proteomes" id="UP001597548"/>
    </source>
</evidence>
<dbReference type="PANTHER" id="PTHR32114">
    <property type="entry name" value="ABC TRANSPORTER ABCH.3"/>
    <property type="match status" value="1"/>
</dbReference>
<dbReference type="Pfam" id="PF13476">
    <property type="entry name" value="AAA_23"/>
    <property type="match status" value="1"/>
</dbReference>
<sequence>MGNLIIKRIIYSGENYSFTSPEFTKGINIIVGDNGSGKSTFSHFITYGLGGFVAPFNPKSNGKKLNNSKYSLITDDENNYVKLEISVNDKDYTLKRFIGSNDVFFEEYGKINKLPIKRDIRYAPRIFSDWLLEKLEIKVFELYLGASSWLIGFKDVYRLLYHDQDSDPRKIFKEPSAENFIADSSIIRKSIFEILIGVSSEEYNIKFNDFKEAERKKNESKSIFENFKNIHYYLEGESLEERKINFTELEIQLDKLNNKRDSYQKENTIINDKTGQLTNIQTELIELEIAISDNSIIKNNYEIEKNKIKKLLSNQKNEISQIEKIIFTHDKLNLFSLEICPFCMSDVDPKKGHCICGSEIKDDDYEKFVYKSSEYKEIFDHKKKSLISIEIAFESYNSEIDSLESSLKIKKEKAFNLKESLKKIINSIEFSGNSQLIDELNDKILEVREEILTIGNTVNLLEEKKILEDKVVIDKKDFNTKKTSYEKIQKDFYKNNKETIKEFSEIYSELLSKSSASSNYAEINDDYMPYIDRGEYKERSTIVPIRLMYYFALLSMGLKRDTVKHPRFLLIDTPERGGIDKSRLKDNLILLDKALELSKKDKDNPIEKIKDYQVILTTGKGKYPDKYEKYVKLRFDKEGNEDYILKKN</sequence>
<feature type="coiled-coil region" evidence="1">
    <location>
        <begin position="239"/>
        <end position="273"/>
    </location>
</feature>
<accession>A0ABW5ZNX6</accession>
<keyword evidence="4" id="KW-1185">Reference proteome</keyword>
<dbReference type="SUPFAM" id="SSF52540">
    <property type="entry name" value="P-loop containing nucleoside triphosphate hydrolases"/>
    <property type="match status" value="2"/>
</dbReference>
<gene>
    <name evidence="3" type="ORF">ACFS29_00685</name>
</gene>
<organism evidence="3 4">
    <name type="scientific">Psychroserpens luteus</name>
    <dbReference type="NCBI Taxonomy" id="1434066"/>
    <lineage>
        <taxon>Bacteria</taxon>
        <taxon>Pseudomonadati</taxon>
        <taxon>Bacteroidota</taxon>
        <taxon>Flavobacteriia</taxon>
        <taxon>Flavobacteriales</taxon>
        <taxon>Flavobacteriaceae</taxon>
        <taxon>Psychroserpens</taxon>
    </lineage>
</organism>
<protein>
    <submittedName>
        <fullName evidence="3">AAA family ATPase</fullName>
    </submittedName>
</protein>
<dbReference type="InterPro" id="IPR038729">
    <property type="entry name" value="Rad50/SbcC_AAA"/>
</dbReference>
<reference evidence="4" key="1">
    <citation type="journal article" date="2019" name="Int. J. Syst. Evol. Microbiol.">
        <title>The Global Catalogue of Microorganisms (GCM) 10K type strain sequencing project: providing services to taxonomists for standard genome sequencing and annotation.</title>
        <authorList>
            <consortium name="The Broad Institute Genomics Platform"/>
            <consortium name="The Broad Institute Genome Sequencing Center for Infectious Disease"/>
            <person name="Wu L."/>
            <person name="Ma J."/>
        </authorList>
    </citation>
    <scope>NUCLEOTIDE SEQUENCE [LARGE SCALE GENOMIC DNA]</scope>
    <source>
        <strain evidence="4">KCTC 32514</strain>
    </source>
</reference>
<evidence type="ECO:0000259" key="2">
    <source>
        <dbReference type="Pfam" id="PF13476"/>
    </source>
</evidence>
<feature type="domain" description="Rad50/SbcC-type AAA" evidence="2">
    <location>
        <begin position="22"/>
        <end position="323"/>
    </location>
</feature>
<evidence type="ECO:0000256" key="1">
    <source>
        <dbReference type="SAM" id="Coils"/>
    </source>
</evidence>
<dbReference type="PANTHER" id="PTHR32114:SF2">
    <property type="entry name" value="ABC TRANSPORTER ABCH.3"/>
    <property type="match status" value="1"/>
</dbReference>
<name>A0ABW5ZNX6_9FLAO</name>
<feature type="coiled-coil region" evidence="1">
    <location>
        <begin position="298"/>
        <end position="325"/>
    </location>
</feature>
<dbReference type="EMBL" id="JBHUOS010000001">
    <property type="protein sequence ID" value="MFD2914140.1"/>
    <property type="molecule type" value="Genomic_DNA"/>
</dbReference>
<dbReference type="Gene3D" id="3.40.50.300">
    <property type="entry name" value="P-loop containing nucleotide triphosphate hydrolases"/>
    <property type="match status" value="1"/>
</dbReference>
<evidence type="ECO:0000313" key="3">
    <source>
        <dbReference type="EMBL" id="MFD2914140.1"/>
    </source>
</evidence>
<dbReference type="Proteomes" id="UP001597548">
    <property type="component" value="Unassembled WGS sequence"/>
</dbReference>
<proteinExistence type="predicted"/>